<proteinExistence type="predicted"/>
<feature type="compositionally biased region" description="Acidic residues" evidence="7">
    <location>
        <begin position="304"/>
        <end position="314"/>
    </location>
</feature>
<keyword evidence="10" id="KW-1185">Reference proteome</keyword>
<dbReference type="Pfam" id="PF08766">
    <property type="entry name" value="DEK_C"/>
    <property type="match status" value="1"/>
</dbReference>
<dbReference type="EMBL" id="JAYKXN010000001">
    <property type="protein sequence ID" value="KAK7318300.1"/>
    <property type="molecule type" value="Genomic_DNA"/>
</dbReference>
<feature type="compositionally biased region" description="Basic and acidic residues" evidence="7">
    <location>
        <begin position="384"/>
        <end position="426"/>
    </location>
</feature>
<feature type="compositionally biased region" description="Acidic residues" evidence="7">
    <location>
        <begin position="276"/>
        <end position="296"/>
    </location>
</feature>
<feature type="domain" description="DEK-C" evidence="8">
    <location>
        <begin position="419"/>
        <end position="474"/>
    </location>
</feature>
<dbReference type="SUPFAM" id="SSF109715">
    <property type="entry name" value="DEK C-terminal domain"/>
    <property type="match status" value="1"/>
</dbReference>
<dbReference type="PANTHER" id="PTHR13468">
    <property type="entry name" value="DEK PROTEIN"/>
    <property type="match status" value="1"/>
</dbReference>
<dbReference type="GO" id="GO:0042393">
    <property type="term" value="F:histone binding"/>
    <property type="evidence" value="ECO:0007669"/>
    <property type="project" value="TreeGrafter"/>
</dbReference>
<organism evidence="9 10">
    <name type="scientific">Clitoria ternatea</name>
    <name type="common">Butterfly pea</name>
    <dbReference type="NCBI Taxonomy" id="43366"/>
    <lineage>
        <taxon>Eukaryota</taxon>
        <taxon>Viridiplantae</taxon>
        <taxon>Streptophyta</taxon>
        <taxon>Embryophyta</taxon>
        <taxon>Tracheophyta</taxon>
        <taxon>Spermatophyta</taxon>
        <taxon>Magnoliopsida</taxon>
        <taxon>eudicotyledons</taxon>
        <taxon>Gunneridae</taxon>
        <taxon>Pentapetalae</taxon>
        <taxon>rosids</taxon>
        <taxon>fabids</taxon>
        <taxon>Fabales</taxon>
        <taxon>Fabaceae</taxon>
        <taxon>Papilionoideae</taxon>
        <taxon>50 kb inversion clade</taxon>
        <taxon>NPAAA clade</taxon>
        <taxon>indigoferoid/millettioid clade</taxon>
        <taxon>Phaseoleae</taxon>
        <taxon>Clitoria</taxon>
    </lineage>
</organism>
<gene>
    <name evidence="9" type="ORF">RJT34_02999</name>
</gene>
<evidence type="ECO:0000313" key="9">
    <source>
        <dbReference type="EMBL" id="KAK7318300.1"/>
    </source>
</evidence>
<feature type="region of interest" description="Disordered" evidence="7">
    <location>
        <begin position="1"/>
        <end position="110"/>
    </location>
</feature>
<keyword evidence="2" id="KW-0156">Chromatin regulator</keyword>
<dbReference type="GO" id="GO:0006325">
    <property type="term" value="P:chromatin organization"/>
    <property type="evidence" value="ECO:0007669"/>
    <property type="project" value="UniProtKB-KW"/>
</dbReference>
<comment type="subcellular location">
    <subcellularLocation>
        <location evidence="1">Nucleus</location>
        <location evidence="1">Nucleolus</location>
    </subcellularLocation>
</comment>
<evidence type="ECO:0000256" key="4">
    <source>
        <dbReference type="ARBA" id="ARBA00023125"/>
    </source>
</evidence>
<feature type="compositionally biased region" description="Acidic residues" evidence="7">
    <location>
        <begin position="47"/>
        <end position="60"/>
    </location>
</feature>
<feature type="compositionally biased region" description="Basic and acidic residues" evidence="7">
    <location>
        <begin position="244"/>
        <end position="259"/>
    </location>
</feature>
<keyword evidence="3" id="KW-0805">Transcription regulation</keyword>
<evidence type="ECO:0000256" key="1">
    <source>
        <dbReference type="ARBA" id="ARBA00004604"/>
    </source>
</evidence>
<evidence type="ECO:0000256" key="7">
    <source>
        <dbReference type="SAM" id="MobiDB-lite"/>
    </source>
</evidence>
<comment type="caution">
    <text evidence="9">The sequence shown here is derived from an EMBL/GenBank/DDBJ whole genome shotgun (WGS) entry which is preliminary data.</text>
</comment>
<evidence type="ECO:0000259" key="8">
    <source>
        <dbReference type="PROSITE" id="PS51998"/>
    </source>
</evidence>
<dbReference type="InterPro" id="IPR014876">
    <property type="entry name" value="DEK_C"/>
</dbReference>
<evidence type="ECO:0000256" key="5">
    <source>
        <dbReference type="ARBA" id="ARBA00023163"/>
    </source>
</evidence>
<dbReference type="FunFam" id="1.10.10.60:FF:000220">
    <property type="entry name" value="DEK domain-containing chromatin associated protein"/>
    <property type="match status" value="1"/>
</dbReference>
<dbReference type="PROSITE" id="PS51998">
    <property type="entry name" value="DEK_C"/>
    <property type="match status" value="1"/>
</dbReference>
<dbReference type="GO" id="GO:2000779">
    <property type="term" value="P:regulation of double-strand break repair"/>
    <property type="evidence" value="ECO:0007669"/>
    <property type="project" value="TreeGrafter"/>
</dbReference>
<feature type="compositionally biased region" description="Polar residues" evidence="7">
    <location>
        <begin position="94"/>
        <end position="110"/>
    </location>
</feature>
<keyword evidence="6" id="KW-0539">Nucleus</keyword>
<name>A0AAN9KIM2_CLITE</name>
<dbReference type="GO" id="GO:0005730">
    <property type="term" value="C:nucleolus"/>
    <property type="evidence" value="ECO:0007669"/>
    <property type="project" value="UniProtKB-SubCell"/>
</dbReference>
<feature type="compositionally biased region" description="Acidic residues" evidence="7">
    <location>
        <begin position="477"/>
        <end position="497"/>
    </location>
</feature>
<dbReference type="AlphaFoldDB" id="A0AAN9KIM2"/>
<feature type="compositionally biased region" description="Basic and acidic residues" evidence="7">
    <location>
        <begin position="1"/>
        <end position="46"/>
    </location>
</feature>
<keyword evidence="5" id="KW-0804">Transcription</keyword>
<dbReference type="Gene3D" id="1.10.10.60">
    <property type="entry name" value="Homeodomain-like"/>
    <property type="match status" value="1"/>
</dbReference>
<evidence type="ECO:0000313" key="10">
    <source>
        <dbReference type="Proteomes" id="UP001359559"/>
    </source>
</evidence>
<feature type="region of interest" description="Disordered" evidence="7">
    <location>
        <begin position="231"/>
        <end position="426"/>
    </location>
</feature>
<dbReference type="GO" id="GO:0003677">
    <property type="term" value="F:DNA binding"/>
    <property type="evidence" value="ECO:0007669"/>
    <property type="project" value="UniProtKB-KW"/>
</dbReference>
<dbReference type="Proteomes" id="UP001359559">
    <property type="component" value="Unassembled WGS sequence"/>
</dbReference>
<feature type="region of interest" description="Disordered" evidence="7">
    <location>
        <begin position="474"/>
        <end position="497"/>
    </location>
</feature>
<dbReference type="PANTHER" id="PTHR13468:SF1">
    <property type="entry name" value="PROTEIN DEK"/>
    <property type="match status" value="1"/>
</dbReference>
<keyword evidence="4" id="KW-0238">DNA-binding</keyword>
<evidence type="ECO:0000256" key="2">
    <source>
        <dbReference type="ARBA" id="ARBA00022853"/>
    </source>
</evidence>
<protein>
    <recommendedName>
        <fullName evidence="8">DEK-C domain-containing protein</fullName>
    </recommendedName>
</protein>
<evidence type="ECO:0000256" key="3">
    <source>
        <dbReference type="ARBA" id="ARBA00023015"/>
    </source>
</evidence>
<sequence length="497" mass="56021">MSLETLKDEKPHVEEEAQHEDNRAKQEKVTKESEGDWEKKEDQVEENKEEDTDDEREEEESSKVKSNKSTKAIGPATPASGRPTRERKTVERYTVSSPSKFPRYNSTKSLSIEKGNGTQLKDIPNVAFKLSKRKTDENLRTLHNILFGKKAKAYNIKRNIGLFSGYVWTENEEKQRAKIKERIDKCVKEKLVDFCDVLNIPINKSSMKKEELSVKLLEFLESPHATTVALLADKEKKGQKRARKETPSKSSRQESETPAKKQKQASQVGKRKQSSDTEEDEIAEPSDAQDDSEDDVSVPKSESDHEESESDKEEETQKIKCTSKKIVREDETTPVKKTTASKTAKNKEKTPTNTKSTLKKAISDSTSKSKQSASKKQKTAGENQDNKGKVANKKQTDKSPKAAIKDQGKGKSSEKAKTEPSREEMHQVAVDILKEVDFNTATLSDILKRLGTHFSLDLMHRKAEVKDIITDVINNMSDEDGEEAENDGDDDADKDDE</sequence>
<accession>A0AAN9KIM2</accession>
<evidence type="ECO:0000256" key="6">
    <source>
        <dbReference type="ARBA" id="ARBA00023242"/>
    </source>
</evidence>
<dbReference type="InterPro" id="IPR044198">
    <property type="entry name" value="DEK"/>
</dbReference>
<reference evidence="9 10" key="1">
    <citation type="submission" date="2024-01" db="EMBL/GenBank/DDBJ databases">
        <title>The genomes of 5 underutilized Papilionoideae crops provide insights into root nodulation and disease resistance.</title>
        <authorList>
            <person name="Yuan L."/>
        </authorList>
    </citation>
    <scope>NUCLEOTIDE SEQUENCE [LARGE SCALE GENOMIC DNA]</scope>
    <source>
        <strain evidence="9">LY-2023</strain>
        <tissue evidence="9">Leaf</tissue>
    </source>
</reference>